<protein>
    <submittedName>
        <fullName evidence="2">Uncharacterized protein</fullName>
    </submittedName>
</protein>
<dbReference type="Proteomes" id="UP000799764">
    <property type="component" value="Unassembled WGS sequence"/>
</dbReference>
<feature type="region of interest" description="Disordered" evidence="1">
    <location>
        <begin position="61"/>
        <end position="198"/>
    </location>
</feature>
<gene>
    <name evidence="2" type="ORF">P171DRAFT_505273</name>
</gene>
<dbReference type="AlphaFoldDB" id="A0A9P4P4L6"/>
<accession>A0A9P4P4L6</accession>
<dbReference type="EMBL" id="MU001513">
    <property type="protein sequence ID" value="KAF2438264.1"/>
    <property type="molecule type" value="Genomic_DNA"/>
</dbReference>
<evidence type="ECO:0000313" key="3">
    <source>
        <dbReference type="Proteomes" id="UP000799764"/>
    </source>
</evidence>
<feature type="compositionally biased region" description="Basic residues" evidence="1">
    <location>
        <begin position="120"/>
        <end position="129"/>
    </location>
</feature>
<sequence length="300" mass="33223">MATDSQLEAFREDISAYRVNNACPLNAEAHVIMRFDEVRFGLTDAQLRLANEEIASLRKQLEEGTGRDVPERVGVEQPSESDEEVMTKIDPAMSLDEDEGDEATPECSTPTKEGPSTQRRSTKQNKVIKHPVSLLMSAPDEEGFSTPRRLTRQSNQGDKDMSSLAKTSAKKADIQSRKRSLENATKTKSSSKKARGEHVHERDISCFLTPTNCSTTDDPTGTLTAVKVGCFEKEAPFYIKYKAQSRHQGFAILHEHTKFGFTMKDGGKGMPKSRNAWASRLHAALVARGVPADITETHAR</sequence>
<reference evidence="2" key="1">
    <citation type="journal article" date="2020" name="Stud. Mycol.">
        <title>101 Dothideomycetes genomes: a test case for predicting lifestyles and emergence of pathogens.</title>
        <authorList>
            <person name="Haridas S."/>
            <person name="Albert R."/>
            <person name="Binder M."/>
            <person name="Bloem J."/>
            <person name="Labutti K."/>
            <person name="Salamov A."/>
            <person name="Andreopoulos B."/>
            <person name="Baker S."/>
            <person name="Barry K."/>
            <person name="Bills G."/>
            <person name="Bluhm B."/>
            <person name="Cannon C."/>
            <person name="Castanera R."/>
            <person name="Culley D."/>
            <person name="Daum C."/>
            <person name="Ezra D."/>
            <person name="Gonzalez J."/>
            <person name="Henrissat B."/>
            <person name="Kuo A."/>
            <person name="Liang C."/>
            <person name="Lipzen A."/>
            <person name="Lutzoni F."/>
            <person name="Magnuson J."/>
            <person name="Mondo S."/>
            <person name="Nolan M."/>
            <person name="Ohm R."/>
            <person name="Pangilinan J."/>
            <person name="Park H.-J."/>
            <person name="Ramirez L."/>
            <person name="Alfaro M."/>
            <person name="Sun H."/>
            <person name="Tritt A."/>
            <person name="Yoshinaga Y."/>
            <person name="Zwiers L.-H."/>
            <person name="Turgeon B."/>
            <person name="Goodwin S."/>
            <person name="Spatafora J."/>
            <person name="Crous P."/>
            <person name="Grigoriev I."/>
        </authorList>
    </citation>
    <scope>NUCLEOTIDE SEQUENCE</scope>
    <source>
        <strain evidence="2">CBS 690.94</strain>
    </source>
</reference>
<evidence type="ECO:0000256" key="1">
    <source>
        <dbReference type="SAM" id="MobiDB-lite"/>
    </source>
</evidence>
<feature type="compositionally biased region" description="Basic and acidic residues" evidence="1">
    <location>
        <begin position="170"/>
        <end position="181"/>
    </location>
</feature>
<organism evidence="2 3">
    <name type="scientific">Karstenula rhodostoma CBS 690.94</name>
    <dbReference type="NCBI Taxonomy" id="1392251"/>
    <lineage>
        <taxon>Eukaryota</taxon>
        <taxon>Fungi</taxon>
        <taxon>Dikarya</taxon>
        <taxon>Ascomycota</taxon>
        <taxon>Pezizomycotina</taxon>
        <taxon>Dothideomycetes</taxon>
        <taxon>Pleosporomycetidae</taxon>
        <taxon>Pleosporales</taxon>
        <taxon>Massarineae</taxon>
        <taxon>Didymosphaeriaceae</taxon>
        <taxon>Karstenula</taxon>
    </lineage>
</organism>
<keyword evidence="3" id="KW-1185">Reference proteome</keyword>
<proteinExistence type="predicted"/>
<name>A0A9P4P4L6_9PLEO</name>
<feature type="compositionally biased region" description="Acidic residues" evidence="1">
    <location>
        <begin position="95"/>
        <end position="104"/>
    </location>
</feature>
<feature type="compositionally biased region" description="Polar residues" evidence="1">
    <location>
        <begin position="106"/>
        <end position="119"/>
    </location>
</feature>
<comment type="caution">
    <text evidence="2">The sequence shown here is derived from an EMBL/GenBank/DDBJ whole genome shotgun (WGS) entry which is preliminary data.</text>
</comment>
<feature type="compositionally biased region" description="Basic and acidic residues" evidence="1">
    <location>
        <begin position="61"/>
        <end position="74"/>
    </location>
</feature>
<evidence type="ECO:0000313" key="2">
    <source>
        <dbReference type="EMBL" id="KAF2438264.1"/>
    </source>
</evidence>